<protein>
    <submittedName>
        <fullName evidence="1">Uncharacterized protein</fullName>
    </submittedName>
</protein>
<evidence type="ECO:0000313" key="1">
    <source>
        <dbReference type="EMBL" id="BDG06509.1"/>
    </source>
</evidence>
<gene>
    <name evidence="1" type="ORF">AMOR_55050</name>
</gene>
<sequence>MSEGEHTIIGKIPRERLNQIASRKLSALGVPVRLAADRETLEGELAFSGRVVHPATGQPLARGRFVVVGHDKLRFVDPPLASVGELNFYEHERSTSLEQALAQALARHAAALQDVAARMRALRLEAALDPERLAARAVVKTATHAFEILGGVDAVRVSRVAPVGGQPFEVAPGFPPLELSEYASPTDLEIYLVNAVPRMQAAPAPVRAAATPPGAVVATPPPRNALTLAALARVFGEDAILAPNAMVELVQEFVYGNTRLRFVAAREVGTRFKGRLIGPNGDVWADRFELENFPGTRKVVALALGAPDVEAAPEEGAPPAGGGAGAQVPSHLMPHAGEVWVMNVVVEEAGQDEVRYVGTDIDGKPYGAARVLKRSDFEAVFSQERGGWRLLIQIDQVQEGHVIYRQLDRQRQPMGAPRKMSAAILVANFVPEAAAY</sequence>
<dbReference type="Proteomes" id="UP001162891">
    <property type="component" value="Chromosome"/>
</dbReference>
<accession>A0ABM7X404</accession>
<reference evidence="2" key="1">
    <citation type="journal article" date="2022" name="Int. J. Syst. Evol. Microbiol.">
        <title>Anaeromyxobacter oryzae sp. nov., Anaeromyxobacter diazotrophicus sp. nov. and Anaeromyxobacter paludicola sp. nov., isolated from paddy soils.</title>
        <authorList>
            <person name="Itoh H."/>
            <person name="Xu Z."/>
            <person name="Mise K."/>
            <person name="Masuda Y."/>
            <person name="Ushijima N."/>
            <person name="Hayakawa C."/>
            <person name="Shiratori Y."/>
            <person name="Senoo K."/>
        </authorList>
    </citation>
    <scope>NUCLEOTIDE SEQUENCE [LARGE SCALE GENOMIC DNA]</scope>
    <source>
        <strain evidence="2">Red232</strain>
    </source>
</reference>
<keyword evidence="2" id="KW-1185">Reference proteome</keyword>
<dbReference type="RefSeq" id="WP_248356653.1">
    <property type="nucleotide sequence ID" value="NZ_AP025591.1"/>
</dbReference>
<dbReference type="EMBL" id="AP025591">
    <property type="protein sequence ID" value="BDG06509.1"/>
    <property type="molecule type" value="Genomic_DNA"/>
</dbReference>
<organism evidence="1 2">
    <name type="scientific">Anaeromyxobacter oryzae</name>
    <dbReference type="NCBI Taxonomy" id="2918170"/>
    <lineage>
        <taxon>Bacteria</taxon>
        <taxon>Pseudomonadati</taxon>
        <taxon>Myxococcota</taxon>
        <taxon>Myxococcia</taxon>
        <taxon>Myxococcales</taxon>
        <taxon>Cystobacterineae</taxon>
        <taxon>Anaeromyxobacteraceae</taxon>
        <taxon>Anaeromyxobacter</taxon>
    </lineage>
</organism>
<name>A0ABM7X404_9BACT</name>
<evidence type="ECO:0000313" key="2">
    <source>
        <dbReference type="Proteomes" id="UP001162891"/>
    </source>
</evidence>
<proteinExistence type="predicted"/>